<proteinExistence type="predicted"/>
<protein>
    <submittedName>
        <fullName evidence="1">Uncharacterized protein</fullName>
    </submittedName>
</protein>
<comment type="caution">
    <text evidence="1">The sequence shown here is derived from an EMBL/GenBank/DDBJ whole genome shotgun (WGS) entry which is preliminary data.</text>
</comment>
<gene>
    <name evidence="1" type="ORF">GCM10008938_33450</name>
</gene>
<evidence type="ECO:0000313" key="1">
    <source>
        <dbReference type="EMBL" id="GGJ44581.1"/>
    </source>
</evidence>
<dbReference type="Proteomes" id="UP000632222">
    <property type="component" value="Unassembled WGS sequence"/>
</dbReference>
<organism evidence="1 2">
    <name type="scientific">Deinococcus roseus</name>
    <dbReference type="NCBI Taxonomy" id="392414"/>
    <lineage>
        <taxon>Bacteria</taxon>
        <taxon>Thermotogati</taxon>
        <taxon>Deinococcota</taxon>
        <taxon>Deinococci</taxon>
        <taxon>Deinococcales</taxon>
        <taxon>Deinococcaceae</taxon>
        <taxon>Deinococcus</taxon>
    </lineage>
</organism>
<reference evidence="2" key="1">
    <citation type="journal article" date="2019" name="Int. J. Syst. Evol. Microbiol.">
        <title>The Global Catalogue of Microorganisms (GCM) 10K type strain sequencing project: providing services to taxonomists for standard genome sequencing and annotation.</title>
        <authorList>
            <consortium name="The Broad Institute Genomics Platform"/>
            <consortium name="The Broad Institute Genome Sequencing Center for Infectious Disease"/>
            <person name="Wu L."/>
            <person name="Ma J."/>
        </authorList>
    </citation>
    <scope>NUCLEOTIDE SEQUENCE [LARGE SCALE GENOMIC DNA]</scope>
    <source>
        <strain evidence="2">JCM 14370</strain>
    </source>
</reference>
<name>A0ABQ2D3J3_9DEIO</name>
<keyword evidence="2" id="KW-1185">Reference proteome</keyword>
<evidence type="ECO:0000313" key="2">
    <source>
        <dbReference type="Proteomes" id="UP000632222"/>
    </source>
</evidence>
<accession>A0ABQ2D3J3</accession>
<dbReference type="EMBL" id="BMOD01000014">
    <property type="protein sequence ID" value="GGJ44581.1"/>
    <property type="molecule type" value="Genomic_DNA"/>
</dbReference>
<sequence length="109" mass="12545">MTGGKSPHSAGVERTRYPHAPLHTSQGHIIADLQQRPQNSHVLRSARLGWSPDLWENFMGRDPLRFEDTDQVRAYSSKHTPGLDEDTVEDLLRHWQAAVALDWIDKNWH</sequence>